<evidence type="ECO:0000256" key="3">
    <source>
        <dbReference type="ARBA" id="ARBA00022801"/>
    </source>
</evidence>
<keyword evidence="2" id="KW-0479">Metal-binding</keyword>
<keyword evidence="4" id="KW-0460">Magnesium</keyword>
<evidence type="ECO:0000259" key="5">
    <source>
        <dbReference type="Pfam" id="PF01850"/>
    </source>
</evidence>
<sequence length="126" mass="13763">MSAWLVDTHALLWFLADDSNLSAAAKTTMESGAEVLLVSTASLWEIAIKSALGKVVVPDDLPGIVRAEGFQSLAVTPAHVWAVRDLPVGPHKDPFDRLLVAQARTEGLSIISSDERFDQYPVTRHW</sequence>
<evidence type="ECO:0000256" key="4">
    <source>
        <dbReference type="ARBA" id="ARBA00022842"/>
    </source>
</evidence>
<protein>
    <submittedName>
        <fullName evidence="6">PIN domain nuclease</fullName>
    </submittedName>
</protein>
<keyword evidence="3" id="KW-0378">Hydrolase</keyword>
<dbReference type="Pfam" id="PF01850">
    <property type="entry name" value="PIN"/>
    <property type="match status" value="1"/>
</dbReference>
<dbReference type="InterPro" id="IPR002716">
    <property type="entry name" value="PIN_dom"/>
</dbReference>
<dbReference type="GO" id="GO:0016787">
    <property type="term" value="F:hydrolase activity"/>
    <property type="evidence" value="ECO:0007669"/>
    <property type="project" value="UniProtKB-KW"/>
</dbReference>
<evidence type="ECO:0000256" key="1">
    <source>
        <dbReference type="ARBA" id="ARBA00022722"/>
    </source>
</evidence>
<dbReference type="Gene3D" id="3.40.50.1010">
    <property type="entry name" value="5'-nuclease"/>
    <property type="match status" value="1"/>
</dbReference>
<organism evidence="6 7">
    <name type="scientific">Paraconexibacter algicola</name>
    <dbReference type="NCBI Taxonomy" id="2133960"/>
    <lineage>
        <taxon>Bacteria</taxon>
        <taxon>Bacillati</taxon>
        <taxon>Actinomycetota</taxon>
        <taxon>Thermoleophilia</taxon>
        <taxon>Solirubrobacterales</taxon>
        <taxon>Paraconexibacteraceae</taxon>
        <taxon>Paraconexibacter</taxon>
    </lineage>
</organism>
<dbReference type="Proteomes" id="UP000240739">
    <property type="component" value="Unassembled WGS sequence"/>
</dbReference>
<accession>A0A2T4UCN4</accession>
<gene>
    <name evidence="6" type="ORF">C7Y72_20615</name>
</gene>
<keyword evidence="7" id="KW-1185">Reference proteome</keyword>
<evidence type="ECO:0000313" key="7">
    <source>
        <dbReference type="Proteomes" id="UP000240739"/>
    </source>
</evidence>
<comment type="caution">
    <text evidence="6">The sequence shown here is derived from an EMBL/GenBank/DDBJ whole genome shotgun (WGS) entry which is preliminary data.</text>
</comment>
<reference evidence="6 7" key="1">
    <citation type="submission" date="2018-03" db="EMBL/GenBank/DDBJ databases">
        <title>Aquarubrobacter algicola gen. nov., sp. nov., a novel actinobacterium isolated from shallow eutrophic lake during the end of cyanobacterial harmful algal blooms.</title>
        <authorList>
            <person name="Chun S.J."/>
        </authorList>
    </citation>
    <scope>NUCLEOTIDE SEQUENCE [LARGE SCALE GENOMIC DNA]</scope>
    <source>
        <strain evidence="6 7">Seoho-28</strain>
    </source>
</reference>
<keyword evidence="1" id="KW-0540">Nuclease</keyword>
<dbReference type="SUPFAM" id="SSF88723">
    <property type="entry name" value="PIN domain-like"/>
    <property type="match status" value="1"/>
</dbReference>
<dbReference type="InterPro" id="IPR041705">
    <property type="entry name" value="PIN_Sll0205"/>
</dbReference>
<dbReference type="OrthoDB" id="9798990at2"/>
<name>A0A2T4UCN4_9ACTN</name>
<evidence type="ECO:0000313" key="6">
    <source>
        <dbReference type="EMBL" id="PTL54976.1"/>
    </source>
</evidence>
<dbReference type="CDD" id="cd09872">
    <property type="entry name" value="PIN_Sll0205-like"/>
    <property type="match status" value="1"/>
</dbReference>
<dbReference type="InterPro" id="IPR052919">
    <property type="entry name" value="TA_system_RNase"/>
</dbReference>
<dbReference type="EMBL" id="PYYB01000004">
    <property type="protein sequence ID" value="PTL54976.1"/>
    <property type="molecule type" value="Genomic_DNA"/>
</dbReference>
<dbReference type="PANTHER" id="PTHR36173:SF2">
    <property type="entry name" value="RIBONUCLEASE VAPC16"/>
    <property type="match status" value="1"/>
</dbReference>
<dbReference type="PANTHER" id="PTHR36173">
    <property type="entry name" value="RIBONUCLEASE VAPC16-RELATED"/>
    <property type="match status" value="1"/>
</dbReference>
<dbReference type="AlphaFoldDB" id="A0A2T4UCN4"/>
<dbReference type="GO" id="GO:0046872">
    <property type="term" value="F:metal ion binding"/>
    <property type="evidence" value="ECO:0007669"/>
    <property type="project" value="UniProtKB-KW"/>
</dbReference>
<dbReference type="RefSeq" id="WP_107571077.1">
    <property type="nucleotide sequence ID" value="NZ_PYYB01000004.1"/>
</dbReference>
<proteinExistence type="predicted"/>
<feature type="domain" description="PIN" evidence="5">
    <location>
        <begin position="5"/>
        <end position="120"/>
    </location>
</feature>
<dbReference type="GO" id="GO:0004518">
    <property type="term" value="F:nuclease activity"/>
    <property type="evidence" value="ECO:0007669"/>
    <property type="project" value="UniProtKB-KW"/>
</dbReference>
<dbReference type="InterPro" id="IPR029060">
    <property type="entry name" value="PIN-like_dom_sf"/>
</dbReference>
<evidence type="ECO:0000256" key="2">
    <source>
        <dbReference type="ARBA" id="ARBA00022723"/>
    </source>
</evidence>